<sequence length="123" mass="14354">MIRTLKSNVVPSIKKLGFSGNFPHFRKKKSDRFEFISFQFSRYGGKFVAECGFTKVSDLLPFEKEAGFEKLNHGNARSRLRIGAVGVNEEYWFEYEKFENEAQFEKLAQSINRLLPQAEMFLK</sequence>
<dbReference type="Proteomes" id="UP000177987">
    <property type="component" value="Unassembled WGS sequence"/>
</dbReference>
<dbReference type="AlphaFoldDB" id="A0A1G2SG72"/>
<evidence type="ECO:0000313" key="2">
    <source>
        <dbReference type="Proteomes" id="UP000177987"/>
    </source>
</evidence>
<protein>
    <recommendedName>
        <fullName evidence="3">DUF4304 domain-containing protein</fullName>
    </recommendedName>
</protein>
<accession>A0A1G2SG72</accession>
<evidence type="ECO:0000313" key="1">
    <source>
        <dbReference type="EMBL" id="OHA84040.1"/>
    </source>
</evidence>
<comment type="caution">
    <text evidence="1">The sequence shown here is derived from an EMBL/GenBank/DDBJ whole genome shotgun (WGS) entry which is preliminary data.</text>
</comment>
<organism evidence="1 2">
    <name type="scientific">Candidatus Yonathbacteria bacterium RIFCSPLOWO2_01_FULL_47_33b</name>
    <dbReference type="NCBI Taxonomy" id="1802727"/>
    <lineage>
        <taxon>Bacteria</taxon>
        <taxon>Candidatus Yonathiibacteriota</taxon>
    </lineage>
</organism>
<gene>
    <name evidence="1" type="ORF">A2937_02500</name>
</gene>
<name>A0A1G2SG72_9BACT</name>
<evidence type="ECO:0008006" key="3">
    <source>
        <dbReference type="Google" id="ProtNLM"/>
    </source>
</evidence>
<dbReference type="Pfam" id="PF14137">
    <property type="entry name" value="DUF4304"/>
    <property type="match status" value="1"/>
</dbReference>
<dbReference type="EMBL" id="MHUW01000007">
    <property type="protein sequence ID" value="OHA84040.1"/>
    <property type="molecule type" value="Genomic_DNA"/>
</dbReference>
<reference evidence="1 2" key="1">
    <citation type="journal article" date="2016" name="Nat. Commun.">
        <title>Thousands of microbial genomes shed light on interconnected biogeochemical processes in an aquifer system.</title>
        <authorList>
            <person name="Anantharaman K."/>
            <person name="Brown C.T."/>
            <person name="Hug L.A."/>
            <person name="Sharon I."/>
            <person name="Castelle C.J."/>
            <person name="Probst A.J."/>
            <person name="Thomas B.C."/>
            <person name="Singh A."/>
            <person name="Wilkins M.J."/>
            <person name="Karaoz U."/>
            <person name="Brodie E.L."/>
            <person name="Williams K.H."/>
            <person name="Hubbard S.S."/>
            <person name="Banfield J.F."/>
        </authorList>
    </citation>
    <scope>NUCLEOTIDE SEQUENCE [LARGE SCALE GENOMIC DNA]</scope>
</reference>
<dbReference type="InterPro" id="IPR025412">
    <property type="entry name" value="DUF4304"/>
</dbReference>
<dbReference type="STRING" id="1802727.A2937_02500"/>
<proteinExistence type="predicted"/>